<dbReference type="Proteomes" id="UP001235303">
    <property type="component" value="Unassembled WGS sequence"/>
</dbReference>
<keyword evidence="2" id="KW-0731">Sigma factor</keyword>
<evidence type="ECO:0000256" key="2">
    <source>
        <dbReference type="ARBA" id="ARBA00023082"/>
    </source>
</evidence>
<dbReference type="PANTHER" id="PTHR30385">
    <property type="entry name" value="SIGMA FACTOR F FLAGELLAR"/>
    <property type="match status" value="1"/>
</dbReference>
<name>A0ABT7APX8_9CYAN</name>
<evidence type="ECO:0000256" key="4">
    <source>
        <dbReference type="ARBA" id="ARBA00023163"/>
    </source>
</evidence>
<dbReference type="RefSeq" id="WP_283752723.1">
    <property type="nucleotide sequence ID" value="NZ_JAQOSP010000041.1"/>
</dbReference>
<dbReference type="EMBL" id="JAQOSP010000041">
    <property type="protein sequence ID" value="MDJ1168959.1"/>
    <property type="molecule type" value="Genomic_DNA"/>
</dbReference>
<sequence>MKSRKDTVELFSTFLQIDDQYDRIGPGWHKSPRLAKSMTQKVEKEPGMHKEYWAQYWLRASMVEAPVNRLAREHLAAYLEETCCRTAWKVSQQYSERKVDVFQMARMVVLNPVKLFKSYDYKSSGVKTYAQFPLESAVREQLRCNGMELDKYSWPALLRRITKKKLKEALSKADVKEPTFSRCLQAWQCFREQYVPRKADGRKQLQPPDRQELDQIASHYHQRYPSEDFTPDGAMIQTLLDLAVQAIRESFNTKIVALEDSVFEPASVSEPSLEEVEEAEEETERFRQIGAVLSRKFDEFVVADRRLLKLWYGLGMTQSDLALIFSFEQQYQVSRKKDKLKKVLLKSLAQWSQETLKVTITSNQLSETANILDIWLEKIGCFDFCARLKQSLMNQGNFDELKILKLHFGKGLKLEEVAQEMGRGQGEIEQVIAEIKSRLEQELYTLIATEFQLSLQGCKSDHKAIANFVQMCLYKLPYGSL</sequence>
<evidence type="ECO:0000313" key="6">
    <source>
        <dbReference type="Proteomes" id="UP001235303"/>
    </source>
</evidence>
<evidence type="ECO:0000313" key="5">
    <source>
        <dbReference type="EMBL" id="MDJ1168959.1"/>
    </source>
</evidence>
<evidence type="ECO:0000256" key="1">
    <source>
        <dbReference type="ARBA" id="ARBA00023015"/>
    </source>
</evidence>
<evidence type="ECO:0000256" key="3">
    <source>
        <dbReference type="ARBA" id="ARBA00023125"/>
    </source>
</evidence>
<evidence type="ECO:0008006" key="7">
    <source>
        <dbReference type="Google" id="ProtNLM"/>
    </source>
</evidence>
<dbReference type="InterPro" id="IPR013324">
    <property type="entry name" value="RNA_pol_sigma_r3/r4-like"/>
</dbReference>
<comment type="caution">
    <text evidence="5">The sequence shown here is derived from an EMBL/GenBank/DDBJ whole genome shotgun (WGS) entry which is preliminary data.</text>
</comment>
<accession>A0ABT7APX8</accession>
<keyword evidence="6" id="KW-1185">Reference proteome</keyword>
<keyword evidence="4" id="KW-0804">Transcription</keyword>
<reference evidence="5 6" key="1">
    <citation type="submission" date="2023-01" db="EMBL/GenBank/DDBJ databases">
        <title>Novel diversity within Roseofilum (Cyanobacteria; Desertifilaceae) from marine benthic mats with descriptions of four novel species.</title>
        <authorList>
            <person name="Wang Y."/>
            <person name="Berthold D.E."/>
            <person name="Hu J."/>
            <person name="Lefler F.W."/>
            <person name="Laughinghouse H.D. IV."/>
        </authorList>
    </citation>
    <scope>NUCLEOTIDE SEQUENCE [LARGE SCALE GENOMIC DNA]</scope>
    <source>
        <strain evidence="5 6">BLCC-M154</strain>
    </source>
</reference>
<dbReference type="SUPFAM" id="SSF88659">
    <property type="entry name" value="Sigma3 and sigma4 domains of RNA polymerase sigma factors"/>
    <property type="match status" value="1"/>
</dbReference>
<organism evidence="5 6">
    <name type="scientific">Roseofilum acuticapitatum BLCC-M154</name>
    <dbReference type="NCBI Taxonomy" id="3022444"/>
    <lineage>
        <taxon>Bacteria</taxon>
        <taxon>Bacillati</taxon>
        <taxon>Cyanobacteriota</taxon>
        <taxon>Cyanophyceae</taxon>
        <taxon>Desertifilales</taxon>
        <taxon>Desertifilaceae</taxon>
        <taxon>Roseofilum</taxon>
        <taxon>Roseofilum acuticapitatum</taxon>
    </lineage>
</organism>
<protein>
    <recommendedName>
        <fullName evidence="7">Sigma-70 family RNA polymerase sigma factor</fullName>
    </recommendedName>
</protein>
<dbReference type="PANTHER" id="PTHR30385:SF7">
    <property type="entry name" value="RNA POLYMERASE SIGMA FACTOR FLIA"/>
    <property type="match status" value="1"/>
</dbReference>
<keyword evidence="3" id="KW-0238">DNA-binding</keyword>
<proteinExistence type="predicted"/>
<gene>
    <name evidence="5" type="ORF">PMG71_05930</name>
</gene>
<keyword evidence="1" id="KW-0805">Transcription regulation</keyword>